<evidence type="ECO:0000313" key="1">
    <source>
        <dbReference type="EMBL" id="KAG0144483.1"/>
    </source>
</evidence>
<reference evidence="1" key="1">
    <citation type="submission" date="2013-11" db="EMBL/GenBank/DDBJ databases">
        <title>Genome sequence of the fusiform rust pathogen reveals effectors for host alternation and coevolution with pine.</title>
        <authorList>
            <consortium name="DOE Joint Genome Institute"/>
            <person name="Smith K."/>
            <person name="Pendleton A."/>
            <person name="Kubisiak T."/>
            <person name="Anderson C."/>
            <person name="Salamov A."/>
            <person name="Aerts A."/>
            <person name="Riley R."/>
            <person name="Clum A."/>
            <person name="Lindquist E."/>
            <person name="Ence D."/>
            <person name="Campbell M."/>
            <person name="Kronenberg Z."/>
            <person name="Feau N."/>
            <person name="Dhillon B."/>
            <person name="Hamelin R."/>
            <person name="Burleigh J."/>
            <person name="Smith J."/>
            <person name="Yandell M."/>
            <person name="Nelson C."/>
            <person name="Grigoriev I."/>
            <person name="Davis J."/>
        </authorList>
    </citation>
    <scope>NUCLEOTIDE SEQUENCE</scope>
    <source>
        <strain evidence="1">G11</strain>
    </source>
</reference>
<evidence type="ECO:0008006" key="3">
    <source>
        <dbReference type="Google" id="ProtNLM"/>
    </source>
</evidence>
<dbReference type="AlphaFoldDB" id="A0A9P6NI58"/>
<sequence length="516" mass="59049">MATAYSKPGTPSTLDSEKCAIFQQEHSNITAPKFSLSRLPQDILYEIIQQVSLSTEQDRHILYQKRTEQARIVWADGHKRQHVTFLHDKTPILSALQALGSTNRQFYELCRPWFWNRLYFPTTYDIPAAFFIQHIFPKHGTFFKSLSIGVSLDFTGDPRPLTCFETVAATVENTKSFHGLQAKVTPMTMRVKKESGFFGSTELISDESARQLILLCPNLRTLTIQFSRSLHGTKAAKSKSMRNANIQTFFLNILTHHPQLEKLVVNRARGLEITDHCMGRLISRLPFLRSLSLSHLTSSASRKDEECFGLRLSELKNLTELKLFHVDAIHESWCKHNWSRSIKVLRLGSLNIPSLTHLHQLIQAMAPNLQNLKLGYDGVRYADSRAADDINAPWPDIRFDLPMLTDLTIGKLNPSDLTVCFSNCQSLQRIKYLCLKPREWLALTNYVPRSTWPKLRSINLRNTEHHVSSGQDNKQFEEYCKNSGIELILPTDRKILQLAWDSEDSIDNGYDAGDYN</sequence>
<name>A0A9P6NI58_9BASI</name>
<dbReference type="InterPro" id="IPR032675">
    <property type="entry name" value="LRR_dom_sf"/>
</dbReference>
<comment type="caution">
    <text evidence="1">The sequence shown here is derived from an EMBL/GenBank/DDBJ whole genome shotgun (WGS) entry which is preliminary data.</text>
</comment>
<dbReference type="Gene3D" id="3.80.10.10">
    <property type="entry name" value="Ribonuclease Inhibitor"/>
    <property type="match status" value="1"/>
</dbReference>
<dbReference type="SUPFAM" id="SSF52058">
    <property type="entry name" value="L domain-like"/>
    <property type="match status" value="1"/>
</dbReference>
<accession>A0A9P6NI58</accession>
<gene>
    <name evidence="1" type="ORF">CROQUDRAFT_659913</name>
</gene>
<dbReference type="EMBL" id="MU167294">
    <property type="protein sequence ID" value="KAG0144483.1"/>
    <property type="molecule type" value="Genomic_DNA"/>
</dbReference>
<dbReference type="Proteomes" id="UP000886653">
    <property type="component" value="Unassembled WGS sequence"/>
</dbReference>
<keyword evidence="2" id="KW-1185">Reference proteome</keyword>
<protein>
    <recommendedName>
        <fullName evidence="3">F-box domain-containing protein</fullName>
    </recommendedName>
</protein>
<proteinExistence type="predicted"/>
<organism evidence="1 2">
    <name type="scientific">Cronartium quercuum f. sp. fusiforme G11</name>
    <dbReference type="NCBI Taxonomy" id="708437"/>
    <lineage>
        <taxon>Eukaryota</taxon>
        <taxon>Fungi</taxon>
        <taxon>Dikarya</taxon>
        <taxon>Basidiomycota</taxon>
        <taxon>Pucciniomycotina</taxon>
        <taxon>Pucciniomycetes</taxon>
        <taxon>Pucciniales</taxon>
        <taxon>Coleosporiaceae</taxon>
        <taxon>Cronartium</taxon>
    </lineage>
</organism>
<evidence type="ECO:0000313" key="2">
    <source>
        <dbReference type="Proteomes" id="UP000886653"/>
    </source>
</evidence>